<gene>
    <name evidence="2" type="ORF">O181_005739</name>
</gene>
<comment type="caution">
    <text evidence="2">The sequence shown here is derived from an EMBL/GenBank/DDBJ whole genome shotgun (WGS) entry which is preliminary data.</text>
</comment>
<reference evidence="2" key="1">
    <citation type="submission" date="2021-03" db="EMBL/GenBank/DDBJ databases">
        <title>Draft genome sequence of rust myrtle Austropuccinia psidii MF-1, a brazilian biotype.</title>
        <authorList>
            <person name="Quecine M.C."/>
            <person name="Pachon D.M.R."/>
            <person name="Bonatelli M.L."/>
            <person name="Correr F.H."/>
            <person name="Franceschini L.M."/>
            <person name="Leite T.F."/>
            <person name="Margarido G.R.A."/>
            <person name="Almeida C.A."/>
            <person name="Ferrarezi J.A."/>
            <person name="Labate C.A."/>
        </authorList>
    </citation>
    <scope>NUCLEOTIDE SEQUENCE</scope>
    <source>
        <strain evidence="2">MF-1</strain>
    </source>
</reference>
<sequence>MAPFDLTPMKPKGGQGCQPSAPKARWAHLRQFWNPISTFPKMTQIGKEPQSGLWQPPEATSSSQACCSLHSGEGLSFTNVLGTKDSGMVHIWYNIPLCTNFAQKPNGDILRT</sequence>
<protein>
    <submittedName>
        <fullName evidence="2">Uncharacterized protein</fullName>
    </submittedName>
</protein>
<evidence type="ECO:0000313" key="3">
    <source>
        <dbReference type="Proteomes" id="UP000765509"/>
    </source>
</evidence>
<evidence type="ECO:0000256" key="1">
    <source>
        <dbReference type="SAM" id="MobiDB-lite"/>
    </source>
</evidence>
<dbReference type="EMBL" id="AVOT02001190">
    <property type="protein sequence ID" value="MBW0466024.1"/>
    <property type="molecule type" value="Genomic_DNA"/>
</dbReference>
<name>A0A9Q3BIQ0_9BASI</name>
<accession>A0A9Q3BIQ0</accession>
<keyword evidence="3" id="KW-1185">Reference proteome</keyword>
<evidence type="ECO:0000313" key="2">
    <source>
        <dbReference type="EMBL" id="MBW0466024.1"/>
    </source>
</evidence>
<proteinExistence type="predicted"/>
<feature type="region of interest" description="Disordered" evidence="1">
    <location>
        <begin position="1"/>
        <end position="21"/>
    </location>
</feature>
<dbReference type="Proteomes" id="UP000765509">
    <property type="component" value="Unassembled WGS sequence"/>
</dbReference>
<dbReference type="AlphaFoldDB" id="A0A9Q3BIQ0"/>
<organism evidence="2 3">
    <name type="scientific">Austropuccinia psidii MF-1</name>
    <dbReference type="NCBI Taxonomy" id="1389203"/>
    <lineage>
        <taxon>Eukaryota</taxon>
        <taxon>Fungi</taxon>
        <taxon>Dikarya</taxon>
        <taxon>Basidiomycota</taxon>
        <taxon>Pucciniomycotina</taxon>
        <taxon>Pucciniomycetes</taxon>
        <taxon>Pucciniales</taxon>
        <taxon>Sphaerophragmiaceae</taxon>
        <taxon>Austropuccinia</taxon>
    </lineage>
</organism>